<name>A0ABW4EQS6_9PSEU</name>
<comment type="similarity">
    <text evidence="1">Belongs to the flavin-dependent halogenase family. Bacterial tryptophan halogenase subfamily.</text>
</comment>
<sequence>MAAVLVIGAGLNGLAAGVLLARDGHDVTVLERDPDEPEGDARQLWDHWERPGVNQFRQLHVMLGRWRSRMEQEIPEFFDELEGLGGRRRSPIEMLPAAVSGGPRQGDDELRCVIARRPVLEAALAAVAVRTRGLVVRRGTRVTGLVTGPCTAGVPCVVGVETARGELVGADLVVDAMGRCSPLQRMLCAIGARQPTEEREEQGFVHYSRQFRTLDGRPAPLPNAVTHVEGMSLVTIPGDNDTWGWSLVTAANDKDLRALRSPAVWDQVLALFPGTAESRAAGIALTDVQVLSGLEDRRRRLVVDDVPVVTGLVALGDAWACTNPTLGRGATIGLLHVAALRDVLRAVRTSDPEKLVQCFAEVTDEVVGPLYDISLHDGRHRMAEMQADILGTPYASSDPDWAVSRRFMNVAAEDPDVRRAFLRAAYLLDTPEHALAMPGVREKLETLGPGLPRYAAEGPRRAEVLAVVGESGDREAPDVSGAAPPL</sequence>
<proteinExistence type="inferred from homology"/>
<dbReference type="PANTHER" id="PTHR43747:SF1">
    <property type="entry name" value="SLR1998 PROTEIN"/>
    <property type="match status" value="1"/>
</dbReference>
<feature type="domain" description="FAD dependent oxidoreductase" evidence="2">
    <location>
        <begin position="4"/>
        <end position="37"/>
    </location>
</feature>
<dbReference type="PANTHER" id="PTHR43747">
    <property type="entry name" value="FAD-BINDING PROTEIN"/>
    <property type="match status" value="1"/>
</dbReference>
<evidence type="ECO:0000313" key="4">
    <source>
        <dbReference type="Proteomes" id="UP001597114"/>
    </source>
</evidence>
<comment type="caution">
    <text evidence="3">The sequence shown here is derived from an EMBL/GenBank/DDBJ whole genome shotgun (WGS) entry which is preliminary data.</text>
</comment>
<dbReference type="Pfam" id="PF01266">
    <property type="entry name" value="DAO"/>
    <property type="match status" value="1"/>
</dbReference>
<dbReference type="EMBL" id="JBHUCO010000005">
    <property type="protein sequence ID" value="MFD1516670.1"/>
    <property type="molecule type" value="Genomic_DNA"/>
</dbReference>
<dbReference type="InterPro" id="IPR006076">
    <property type="entry name" value="FAD-dep_OxRdtase"/>
</dbReference>
<evidence type="ECO:0000313" key="3">
    <source>
        <dbReference type="EMBL" id="MFD1516670.1"/>
    </source>
</evidence>
<dbReference type="PRINTS" id="PR00420">
    <property type="entry name" value="RNGMNOXGNASE"/>
</dbReference>
<keyword evidence="4" id="KW-1185">Reference proteome</keyword>
<gene>
    <name evidence="3" type="ORF">ACFSJD_04175</name>
</gene>
<dbReference type="InterPro" id="IPR050816">
    <property type="entry name" value="Flavin-dep_Halogenase_NPB"/>
</dbReference>
<dbReference type="InterPro" id="IPR036188">
    <property type="entry name" value="FAD/NAD-bd_sf"/>
</dbReference>
<dbReference type="SUPFAM" id="SSF51905">
    <property type="entry name" value="FAD/NAD(P)-binding domain"/>
    <property type="match status" value="1"/>
</dbReference>
<dbReference type="RefSeq" id="WP_344725555.1">
    <property type="nucleotide sequence ID" value="NZ_BAAAUS010000034.1"/>
</dbReference>
<organism evidence="3 4">
    <name type="scientific">Pseudonocardia yunnanensis</name>
    <dbReference type="NCBI Taxonomy" id="58107"/>
    <lineage>
        <taxon>Bacteria</taxon>
        <taxon>Bacillati</taxon>
        <taxon>Actinomycetota</taxon>
        <taxon>Actinomycetes</taxon>
        <taxon>Pseudonocardiales</taxon>
        <taxon>Pseudonocardiaceae</taxon>
        <taxon>Pseudonocardia</taxon>
    </lineage>
</organism>
<protein>
    <submittedName>
        <fullName evidence="3">FAD-dependent oxidoreductase</fullName>
    </submittedName>
</protein>
<evidence type="ECO:0000259" key="2">
    <source>
        <dbReference type="Pfam" id="PF01266"/>
    </source>
</evidence>
<accession>A0ABW4EQS6</accession>
<reference evidence="4" key="1">
    <citation type="journal article" date="2019" name="Int. J. Syst. Evol. Microbiol.">
        <title>The Global Catalogue of Microorganisms (GCM) 10K type strain sequencing project: providing services to taxonomists for standard genome sequencing and annotation.</title>
        <authorList>
            <consortium name="The Broad Institute Genomics Platform"/>
            <consortium name="The Broad Institute Genome Sequencing Center for Infectious Disease"/>
            <person name="Wu L."/>
            <person name="Ma J."/>
        </authorList>
    </citation>
    <scope>NUCLEOTIDE SEQUENCE [LARGE SCALE GENOMIC DNA]</scope>
    <source>
        <strain evidence="4">CCM 7043</strain>
    </source>
</reference>
<evidence type="ECO:0000256" key="1">
    <source>
        <dbReference type="ARBA" id="ARBA00038396"/>
    </source>
</evidence>
<dbReference type="Gene3D" id="3.50.50.60">
    <property type="entry name" value="FAD/NAD(P)-binding domain"/>
    <property type="match status" value="1"/>
</dbReference>
<dbReference type="Proteomes" id="UP001597114">
    <property type="component" value="Unassembled WGS sequence"/>
</dbReference>